<dbReference type="AlphaFoldDB" id="A0A9D2SCB8"/>
<dbReference type="GO" id="GO:0007059">
    <property type="term" value="P:chromosome segregation"/>
    <property type="evidence" value="ECO:0007669"/>
    <property type="project" value="TreeGrafter"/>
</dbReference>
<gene>
    <name evidence="3" type="ORF">H9763_04875</name>
</gene>
<feature type="domain" description="ParB-like N-terminal" evidence="2">
    <location>
        <begin position="1"/>
        <end position="85"/>
    </location>
</feature>
<evidence type="ECO:0000313" key="4">
    <source>
        <dbReference type="Proteomes" id="UP000886883"/>
    </source>
</evidence>
<evidence type="ECO:0000259" key="2">
    <source>
        <dbReference type="SMART" id="SM00470"/>
    </source>
</evidence>
<dbReference type="CDD" id="cd16409">
    <property type="entry name" value="ParB_N_like"/>
    <property type="match status" value="1"/>
</dbReference>
<dbReference type="InterPro" id="IPR036086">
    <property type="entry name" value="ParB/Sulfiredoxin_sf"/>
</dbReference>
<dbReference type="SMART" id="SM00470">
    <property type="entry name" value="ParB"/>
    <property type="match status" value="1"/>
</dbReference>
<reference evidence="3" key="1">
    <citation type="journal article" date="2021" name="PeerJ">
        <title>Extensive microbial diversity within the chicken gut microbiome revealed by metagenomics and culture.</title>
        <authorList>
            <person name="Gilroy R."/>
            <person name="Ravi A."/>
            <person name="Getino M."/>
            <person name="Pursley I."/>
            <person name="Horton D.L."/>
            <person name="Alikhan N.F."/>
            <person name="Baker D."/>
            <person name="Gharbi K."/>
            <person name="Hall N."/>
            <person name="Watson M."/>
            <person name="Adriaenssens E.M."/>
            <person name="Foster-Nyarko E."/>
            <person name="Jarju S."/>
            <person name="Secka A."/>
            <person name="Antonio M."/>
            <person name="Oren A."/>
            <person name="Chaudhuri R.R."/>
            <person name="La Ragione R."/>
            <person name="Hildebrand F."/>
            <person name="Pallen M.J."/>
        </authorList>
    </citation>
    <scope>NUCLEOTIDE SEQUENCE</scope>
    <source>
        <strain evidence="3">USAMLcec3-2134</strain>
    </source>
</reference>
<dbReference type="InterPro" id="IPR003115">
    <property type="entry name" value="ParB_N"/>
</dbReference>
<dbReference type="GO" id="GO:0005694">
    <property type="term" value="C:chromosome"/>
    <property type="evidence" value="ECO:0007669"/>
    <property type="project" value="TreeGrafter"/>
</dbReference>
<accession>A0A9D2SCB8</accession>
<protein>
    <submittedName>
        <fullName evidence="3">ParB N-terminal domain-containing protein</fullName>
    </submittedName>
</protein>
<comment type="caution">
    <text evidence="3">The sequence shown here is derived from an EMBL/GenBank/DDBJ whole genome shotgun (WGS) entry which is preliminary data.</text>
</comment>
<dbReference type="Gene3D" id="3.90.1530.30">
    <property type="match status" value="1"/>
</dbReference>
<dbReference type="EMBL" id="DWXE01000016">
    <property type="protein sequence ID" value="HJB90785.1"/>
    <property type="molecule type" value="Genomic_DNA"/>
</dbReference>
<organism evidence="3 4">
    <name type="scientific">Candidatus Eisenbergiella merdigallinarum</name>
    <dbReference type="NCBI Taxonomy" id="2838552"/>
    <lineage>
        <taxon>Bacteria</taxon>
        <taxon>Bacillati</taxon>
        <taxon>Bacillota</taxon>
        <taxon>Clostridia</taxon>
        <taxon>Lachnospirales</taxon>
        <taxon>Lachnospiraceae</taxon>
        <taxon>Eisenbergiella</taxon>
    </lineage>
</organism>
<feature type="region of interest" description="Disordered" evidence="1">
    <location>
        <begin position="232"/>
        <end position="254"/>
    </location>
</feature>
<dbReference type="Gene3D" id="1.10.10.2830">
    <property type="match status" value="1"/>
</dbReference>
<dbReference type="GO" id="GO:0045881">
    <property type="term" value="P:positive regulation of sporulation resulting in formation of a cellular spore"/>
    <property type="evidence" value="ECO:0007669"/>
    <property type="project" value="TreeGrafter"/>
</dbReference>
<evidence type="ECO:0000256" key="1">
    <source>
        <dbReference type="SAM" id="MobiDB-lite"/>
    </source>
</evidence>
<dbReference type="Proteomes" id="UP000886883">
    <property type="component" value="Unassembled WGS sequence"/>
</dbReference>
<name>A0A9D2SCB8_9FIRM</name>
<proteinExistence type="predicted"/>
<sequence length="352" mass="39785">MKLPIGEIQIKEGRREVNVEHVVELSESIQELGLLNPLTVDKDYTLIAGLHRLEAVKRLGWLEVEVTVSSLEGLKAELAEIDENIIRSDLSALEYGEILLRRKEIYEMLHPETKHGGDRKSEEIKRTKCPFDSVKSFVDDTAEKLKVDPRTVRRQIQTAKNLTPEAKEIIRDSDTKITKKAALKLSRLEPEQQMEAAKMLADGEIRSVDEYHKAAGKASDLPVTAPAAELPVVENPPQEPKPQKEFDEAQGAPAPALPFSLESKPFATFRESIADLKNPDKDCSCTPDIFLAEFTGFIRKFLREIEWYATPHYAAVYPELSRQQLDYLRQQAGSLCDAAQNLIERIERKESL</sequence>
<dbReference type="SUPFAM" id="SSF110849">
    <property type="entry name" value="ParB/Sulfiredoxin"/>
    <property type="match status" value="1"/>
</dbReference>
<reference evidence="3" key="2">
    <citation type="submission" date="2021-04" db="EMBL/GenBank/DDBJ databases">
        <authorList>
            <person name="Gilroy R."/>
        </authorList>
    </citation>
    <scope>NUCLEOTIDE SEQUENCE</scope>
    <source>
        <strain evidence="3">USAMLcec3-2134</strain>
    </source>
</reference>
<dbReference type="Pfam" id="PF02195">
    <property type="entry name" value="ParB_N"/>
    <property type="match status" value="1"/>
</dbReference>
<dbReference type="PANTHER" id="PTHR33375:SF1">
    <property type="entry name" value="CHROMOSOME-PARTITIONING PROTEIN PARB-RELATED"/>
    <property type="match status" value="1"/>
</dbReference>
<dbReference type="InterPro" id="IPR050336">
    <property type="entry name" value="Chromosome_partition/occlusion"/>
</dbReference>
<dbReference type="SUPFAM" id="SSF109709">
    <property type="entry name" value="KorB DNA-binding domain-like"/>
    <property type="match status" value="1"/>
</dbReference>
<dbReference type="PANTHER" id="PTHR33375">
    <property type="entry name" value="CHROMOSOME-PARTITIONING PROTEIN PARB-RELATED"/>
    <property type="match status" value="1"/>
</dbReference>
<evidence type="ECO:0000313" key="3">
    <source>
        <dbReference type="EMBL" id="HJB90785.1"/>
    </source>
</evidence>